<comment type="caution">
    <text evidence="1">The sequence shown here is derived from an EMBL/GenBank/DDBJ whole genome shotgun (WGS) entry which is preliminary data.</text>
</comment>
<dbReference type="Proteomes" id="UP001254770">
    <property type="component" value="Unassembled WGS sequence"/>
</dbReference>
<dbReference type="AlphaFoldDB" id="A0AAW8TC02"/>
<gene>
    <name evidence="1" type="ORF">P7D69_15730</name>
</gene>
<organism evidence="1 2">
    <name type="scientific">Enterococcus raffinosus</name>
    <dbReference type="NCBI Taxonomy" id="71452"/>
    <lineage>
        <taxon>Bacteria</taxon>
        <taxon>Bacillati</taxon>
        <taxon>Bacillota</taxon>
        <taxon>Bacilli</taxon>
        <taxon>Lactobacillales</taxon>
        <taxon>Enterococcaceae</taxon>
        <taxon>Enterococcus</taxon>
    </lineage>
</organism>
<evidence type="ECO:0000313" key="2">
    <source>
        <dbReference type="Proteomes" id="UP001254770"/>
    </source>
</evidence>
<reference evidence="1" key="1">
    <citation type="submission" date="2023-03" db="EMBL/GenBank/DDBJ databases">
        <authorList>
            <person name="Shen W."/>
            <person name="Cai J."/>
        </authorList>
    </citation>
    <scope>NUCLEOTIDE SEQUENCE</scope>
    <source>
        <strain evidence="1">Y15</strain>
    </source>
</reference>
<sequence length="58" mass="6347">MMKKIYWLRRATLGLSLIGAGAAITGYVPVWLRIVLLAGVGGNLLLGEEFAFERRAGR</sequence>
<proteinExistence type="predicted"/>
<dbReference type="RefSeq" id="WP_311820649.1">
    <property type="nucleotide sequence ID" value="NZ_JARPXI010000018.1"/>
</dbReference>
<name>A0AAW8TC02_9ENTE</name>
<accession>A0AAW8TC02</accession>
<dbReference type="EMBL" id="JARPXL010000018">
    <property type="protein sequence ID" value="MDT2545799.1"/>
    <property type="molecule type" value="Genomic_DNA"/>
</dbReference>
<evidence type="ECO:0000313" key="1">
    <source>
        <dbReference type="EMBL" id="MDT2545799.1"/>
    </source>
</evidence>
<protein>
    <submittedName>
        <fullName evidence="1">Uncharacterized protein</fullName>
    </submittedName>
</protein>